<feature type="non-terminal residue" evidence="2">
    <location>
        <position position="114"/>
    </location>
</feature>
<dbReference type="Pfam" id="PF20146">
    <property type="entry name" value="NRF"/>
    <property type="match status" value="1"/>
</dbReference>
<feature type="domain" description="Nose resistant-to-fluoxetine protein N-terminal" evidence="1">
    <location>
        <begin position="72"/>
        <end position="114"/>
    </location>
</feature>
<dbReference type="InterPro" id="IPR006621">
    <property type="entry name" value="Nose-resist-to-fluoxetine_N"/>
</dbReference>
<evidence type="ECO:0000313" key="2">
    <source>
        <dbReference type="EMBL" id="JAS76516.1"/>
    </source>
</evidence>
<feature type="non-terminal residue" evidence="2">
    <location>
        <position position="1"/>
    </location>
</feature>
<gene>
    <name evidence="2" type="ORF">g.20720</name>
</gene>
<sequence length="114" mass="12638">PGVTVAGWPEDEGNSTEEAGFIDLSLVEDAWPEDASNASREEGPQKPWSGWIYKAMAEGMIRLNITSREAKCSNDGRMYRQHLNNLTLWAARMFDASALSPNGFISGDIYQFGH</sequence>
<protein>
    <recommendedName>
        <fullName evidence="1">Nose resistant-to-fluoxetine protein N-terminal domain-containing protein</fullName>
    </recommendedName>
</protein>
<dbReference type="EMBL" id="GECU01031190">
    <property type="protein sequence ID" value="JAS76516.1"/>
    <property type="molecule type" value="Transcribed_RNA"/>
</dbReference>
<proteinExistence type="predicted"/>
<accession>A0A1B6HPB1</accession>
<name>A0A1B6HPB1_9HEMI</name>
<dbReference type="AlphaFoldDB" id="A0A1B6HPB1"/>
<evidence type="ECO:0000259" key="1">
    <source>
        <dbReference type="Pfam" id="PF20146"/>
    </source>
</evidence>
<reference evidence="2" key="1">
    <citation type="submission" date="2015-11" db="EMBL/GenBank/DDBJ databases">
        <title>De novo transcriptome assembly of four potential Pierce s Disease insect vectors from Arizona vineyards.</title>
        <authorList>
            <person name="Tassone E.E."/>
        </authorList>
    </citation>
    <scope>NUCLEOTIDE SEQUENCE</scope>
</reference>
<organism evidence="2">
    <name type="scientific">Homalodisca liturata</name>
    <dbReference type="NCBI Taxonomy" id="320908"/>
    <lineage>
        <taxon>Eukaryota</taxon>
        <taxon>Metazoa</taxon>
        <taxon>Ecdysozoa</taxon>
        <taxon>Arthropoda</taxon>
        <taxon>Hexapoda</taxon>
        <taxon>Insecta</taxon>
        <taxon>Pterygota</taxon>
        <taxon>Neoptera</taxon>
        <taxon>Paraneoptera</taxon>
        <taxon>Hemiptera</taxon>
        <taxon>Auchenorrhyncha</taxon>
        <taxon>Membracoidea</taxon>
        <taxon>Cicadellidae</taxon>
        <taxon>Cicadellinae</taxon>
        <taxon>Proconiini</taxon>
        <taxon>Homalodisca</taxon>
    </lineage>
</organism>